<proteinExistence type="predicted"/>
<name>A0AC35GHH7_9BILA</name>
<protein>
    <submittedName>
        <fullName evidence="2">Uncharacterized protein</fullName>
    </submittedName>
</protein>
<dbReference type="Proteomes" id="UP000887580">
    <property type="component" value="Unplaced"/>
</dbReference>
<dbReference type="WBParaSite" id="PS1159_v2.g5296.t1">
    <property type="protein sequence ID" value="PS1159_v2.g5296.t1"/>
    <property type="gene ID" value="PS1159_v2.g5296"/>
</dbReference>
<accession>A0AC35GHH7</accession>
<evidence type="ECO:0000313" key="1">
    <source>
        <dbReference type="Proteomes" id="UP000887580"/>
    </source>
</evidence>
<sequence length="158" mass="17871">MSHFSIAVKLCPHSIVLAFIRLKDGYRGTPYIERIIINNSTIYDINRLDNDETATEKNEIVEYVAKIVKTFNTILSVALLFGITVFIGILVFCIIAPIILSCTACLTACFWCLRSDSINRSITDIGRKLEKLEAIQKIGKNEDNETTVIFDNHTIKRD</sequence>
<organism evidence="1 2">
    <name type="scientific">Panagrolaimus sp. PS1159</name>
    <dbReference type="NCBI Taxonomy" id="55785"/>
    <lineage>
        <taxon>Eukaryota</taxon>
        <taxon>Metazoa</taxon>
        <taxon>Ecdysozoa</taxon>
        <taxon>Nematoda</taxon>
        <taxon>Chromadorea</taxon>
        <taxon>Rhabditida</taxon>
        <taxon>Tylenchina</taxon>
        <taxon>Panagrolaimomorpha</taxon>
        <taxon>Panagrolaimoidea</taxon>
        <taxon>Panagrolaimidae</taxon>
        <taxon>Panagrolaimus</taxon>
    </lineage>
</organism>
<evidence type="ECO:0000313" key="2">
    <source>
        <dbReference type="WBParaSite" id="PS1159_v2.g5296.t1"/>
    </source>
</evidence>
<reference evidence="2" key="1">
    <citation type="submission" date="2022-11" db="UniProtKB">
        <authorList>
            <consortium name="WormBaseParasite"/>
        </authorList>
    </citation>
    <scope>IDENTIFICATION</scope>
</reference>